<dbReference type="PIRSF" id="PIRSF036461">
    <property type="entry name" value="Chmtx_methlestr"/>
    <property type="match status" value="1"/>
</dbReference>
<dbReference type="PANTHER" id="PTHR42872:SF6">
    <property type="entry name" value="PROTEIN-GLUTAMATE METHYLESTERASE_PROTEIN-GLUTAMINE GLUTAMINASE"/>
    <property type="match status" value="1"/>
</dbReference>
<dbReference type="PANTHER" id="PTHR42872">
    <property type="entry name" value="PROTEIN-GLUTAMATE METHYLESTERASE/PROTEIN-GLUTAMINE GLUTAMINASE"/>
    <property type="match status" value="1"/>
</dbReference>
<feature type="active site" evidence="4">
    <location>
        <position position="12"/>
    </location>
</feature>
<dbReference type="InterPro" id="IPR035909">
    <property type="entry name" value="CheB_C"/>
</dbReference>
<protein>
    <recommendedName>
        <fullName evidence="2">protein-glutamate methylesterase</fullName>
        <ecNumber evidence="2">3.1.1.61</ecNumber>
    </recommendedName>
</protein>
<dbReference type="EMBL" id="SRRZ01000061">
    <property type="protein sequence ID" value="NQE35684.1"/>
    <property type="molecule type" value="Genomic_DNA"/>
</dbReference>
<evidence type="ECO:0000259" key="5">
    <source>
        <dbReference type="PROSITE" id="PS50122"/>
    </source>
</evidence>
<dbReference type="EC" id="3.1.1.61" evidence="2"/>
<dbReference type="PROSITE" id="PS50122">
    <property type="entry name" value="CHEB"/>
    <property type="match status" value="1"/>
</dbReference>
<name>A0ABX2CZ61_9CYAN</name>
<dbReference type="SUPFAM" id="SSF52738">
    <property type="entry name" value="Methylesterase CheB, C-terminal domain"/>
    <property type="match status" value="1"/>
</dbReference>
<dbReference type="Gene3D" id="3.40.50.180">
    <property type="entry name" value="Methylesterase CheB, C-terminal domain"/>
    <property type="match status" value="1"/>
</dbReference>
<accession>A0ABX2CZ61</accession>
<feature type="active site" evidence="4">
    <location>
        <position position="39"/>
    </location>
</feature>
<dbReference type="CDD" id="cd16433">
    <property type="entry name" value="CheB"/>
    <property type="match status" value="1"/>
</dbReference>
<evidence type="ECO:0000313" key="7">
    <source>
        <dbReference type="Proteomes" id="UP000702425"/>
    </source>
</evidence>
<dbReference type="Pfam" id="PF01339">
    <property type="entry name" value="CheB_methylest"/>
    <property type="match status" value="1"/>
</dbReference>
<keyword evidence="4" id="KW-0145">Chemotaxis</keyword>
<comment type="caution">
    <text evidence="6">The sequence shown here is derived from an EMBL/GenBank/DDBJ whole genome shotgun (WGS) entry which is preliminary data.</text>
</comment>
<gene>
    <name evidence="6" type="primary">cheB_2</name>
    <name evidence="6" type="ORF">E5S67_03419</name>
</gene>
<keyword evidence="1 4" id="KW-0378">Hydrolase</keyword>
<dbReference type="InterPro" id="IPR011247">
    <property type="entry name" value="Chemotax_prot-Glu_Me-esterase"/>
</dbReference>
<dbReference type="Proteomes" id="UP000702425">
    <property type="component" value="Unassembled WGS sequence"/>
</dbReference>
<dbReference type="GO" id="GO:0008984">
    <property type="term" value="F:protein-glutamate methylesterase activity"/>
    <property type="evidence" value="ECO:0007669"/>
    <property type="project" value="UniProtKB-EC"/>
</dbReference>
<dbReference type="RefSeq" id="WP_172189282.1">
    <property type="nucleotide sequence ID" value="NZ_CAWPPK010000276.1"/>
</dbReference>
<keyword evidence="7" id="KW-1185">Reference proteome</keyword>
<evidence type="ECO:0000256" key="2">
    <source>
        <dbReference type="ARBA" id="ARBA00039140"/>
    </source>
</evidence>
<feature type="active site" evidence="4">
    <location>
        <position position="131"/>
    </location>
</feature>
<evidence type="ECO:0000256" key="4">
    <source>
        <dbReference type="PROSITE-ProRule" id="PRU00050"/>
    </source>
</evidence>
<organism evidence="6 7">
    <name type="scientific">Microcoleus asticus IPMA8</name>
    <dbReference type="NCBI Taxonomy" id="2563858"/>
    <lineage>
        <taxon>Bacteria</taxon>
        <taxon>Bacillati</taxon>
        <taxon>Cyanobacteriota</taxon>
        <taxon>Cyanophyceae</taxon>
        <taxon>Oscillatoriophycideae</taxon>
        <taxon>Oscillatoriales</taxon>
        <taxon>Microcoleaceae</taxon>
        <taxon>Microcoleus</taxon>
        <taxon>Microcoleus asticus</taxon>
    </lineage>
</organism>
<dbReference type="InterPro" id="IPR000673">
    <property type="entry name" value="Sig_transdc_resp-reg_Me-estase"/>
</dbReference>
<comment type="catalytic activity">
    <reaction evidence="3">
        <text>[protein]-L-glutamate 5-O-methyl ester + H2O = L-glutamyl-[protein] + methanol + H(+)</text>
        <dbReference type="Rhea" id="RHEA:23236"/>
        <dbReference type="Rhea" id="RHEA-COMP:10208"/>
        <dbReference type="Rhea" id="RHEA-COMP:10311"/>
        <dbReference type="ChEBI" id="CHEBI:15377"/>
        <dbReference type="ChEBI" id="CHEBI:15378"/>
        <dbReference type="ChEBI" id="CHEBI:17790"/>
        <dbReference type="ChEBI" id="CHEBI:29973"/>
        <dbReference type="ChEBI" id="CHEBI:82795"/>
        <dbReference type="EC" id="3.1.1.61"/>
    </reaction>
</comment>
<evidence type="ECO:0000256" key="3">
    <source>
        <dbReference type="ARBA" id="ARBA00048267"/>
    </source>
</evidence>
<sequence>MPGHDIIVIGASAGGLKALGAILGNLPSDIDAAIFIVKHLAADKPSIFPQILTDLGSLPASHPSDGEAIQKGRIYVAPPDYHLLLNQGSMRVVHGPKENRFRPAIDALFRSAARAYGSRVVGVVLTGYLDDGTVGLQAVKKRGGVTIVQDPKEAEYPSMPTSALRYVKVDRCLPLAEIPDLLVQLSKQPAAEQEAYPMTEEIEIESKIAEQQMNTKELLENVKAIGTQTTYTCPECNGSIWQIDKSEPLRFRCHTGHSFTADTFLAEQAQSLENALWSATRIMEDKVMFLRQMSERMGNYNLQSAAAKYEEHAKSLDAEVSLIRGIILNGFATKQTIVETDEEQPH</sequence>
<evidence type="ECO:0000313" key="6">
    <source>
        <dbReference type="EMBL" id="NQE35684.1"/>
    </source>
</evidence>
<feature type="domain" description="CheB-type methylesterase" evidence="5">
    <location>
        <begin position="1"/>
        <end position="189"/>
    </location>
</feature>
<proteinExistence type="predicted"/>
<evidence type="ECO:0000256" key="1">
    <source>
        <dbReference type="ARBA" id="ARBA00022801"/>
    </source>
</evidence>
<reference evidence="6 7" key="1">
    <citation type="journal article" date="2020" name="Sci. Rep.">
        <title>A novel cyanobacterial geosmin producer, revising GeoA distribution and dispersion patterns in Bacteria.</title>
        <authorList>
            <person name="Churro C."/>
            <person name="Semedo-Aguiar A.P."/>
            <person name="Silva A.D."/>
            <person name="Pereira-Leal J.B."/>
            <person name="Leite R.B."/>
        </authorList>
    </citation>
    <scope>NUCLEOTIDE SEQUENCE [LARGE SCALE GENOMIC DNA]</scope>
    <source>
        <strain evidence="6 7">IPMA8</strain>
    </source>
</reference>